<dbReference type="PANTHER" id="PTHR34183:SF1">
    <property type="entry name" value="ENDOLYTIC PEPTIDOGLYCAN TRANSGLYCOSYLASE RLPA"/>
    <property type="match status" value="1"/>
</dbReference>
<keyword evidence="1 3" id="KW-0456">Lyase</keyword>
<dbReference type="InterPro" id="IPR034718">
    <property type="entry name" value="RlpA"/>
</dbReference>
<feature type="domain" description="RlpA-like protein double-psi beta-barrel" evidence="5">
    <location>
        <begin position="94"/>
        <end position="182"/>
    </location>
</feature>
<dbReference type="EC" id="4.2.2.-" evidence="3"/>
<proteinExistence type="inferred from homology"/>
<dbReference type="Gene3D" id="2.40.40.10">
    <property type="entry name" value="RlpA-like domain"/>
    <property type="match status" value="1"/>
</dbReference>
<dbReference type="CDD" id="cd22268">
    <property type="entry name" value="DPBB_RlpA-like"/>
    <property type="match status" value="1"/>
</dbReference>
<protein>
    <recommendedName>
        <fullName evidence="3">Endolytic peptidoglycan transglycosylase RlpA</fullName>
        <ecNumber evidence="3">4.2.2.-</ecNumber>
    </recommendedName>
</protein>
<dbReference type="InterPro" id="IPR009009">
    <property type="entry name" value="RlpA-like_DPBB"/>
</dbReference>
<dbReference type="EMBL" id="CP058350">
    <property type="protein sequence ID" value="QLF70479.1"/>
    <property type="molecule type" value="Genomic_DNA"/>
</dbReference>
<comment type="function">
    <text evidence="3">Lytic transglycosylase with a strong preference for naked glycan strands that lack stem peptides.</text>
</comment>
<organism evidence="6 7">
    <name type="scientific">Peteryoungia desertarenae</name>
    <dbReference type="NCBI Taxonomy" id="1813451"/>
    <lineage>
        <taxon>Bacteria</taxon>
        <taxon>Pseudomonadati</taxon>
        <taxon>Pseudomonadota</taxon>
        <taxon>Alphaproteobacteria</taxon>
        <taxon>Hyphomicrobiales</taxon>
        <taxon>Rhizobiaceae</taxon>
        <taxon>Peteryoungia</taxon>
    </lineage>
</organism>
<keyword evidence="2 3" id="KW-0961">Cell wall biogenesis/degradation</keyword>
<name>A0ABX6QPP8_9HYPH</name>
<evidence type="ECO:0000256" key="4">
    <source>
        <dbReference type="RuleBase" id="RU003495"/>
    </source>
</evidence>
<dbReference type="PANTHER" id="PTHR34183">
    <property type="entry name" value="ENDOLYTIC PEPTIDOGLYCAN TRANSGLYCOSYLASE RLPA"/>
    <property type="match status" value="1"/>
</dbReference>
<dbReference type="HAMAP" id="MF_02071">
    <property type="entry name" value="RlpA"/>
    <property type="match status" value="1"/>
</dbReference>
<dbReference type="SUPFAM" id="SSF50685">
    <property type="entry name" value="Barwin-like endoglucanases"/>
    <property type="match status" value="1"/>
</dbReference>
<dbReference type="NCBIfam" id="TIGR00413">
    <property type="entry name" value="rlpA"/>
    <property type="match status" value="1"/>
</dbReference>
<dbReference type="InterPro" id="IPR036908">
    <property type="entry name" value="RlpA-like_sf"/>
</dbReference>
<dbReference type="Proteomes" id="UP000308530">
    <property type="component" value="Chromosome"/>
</dbReference>
<evidence type="ECO:0000256" key="3">
    <source>
        <dbReference type="HAMAP-Rule" id="MF_02071"/>
    </source>
</evidence>
<evidence type="ECO:0000313" key="6">
    <source>
        <dbReference type="EMBL" id="QLF70479.1"/>
    </source>
</evidence>
<evidence type="ECO:0000256" key="2">
    <source>
        <dbReference type="ARBA" id="ARBA00023316"/>
    </source>
</evidence>
<comment type="similarity">
    <text evidence="3 4">Belongs to the RlpA family.</text>
</comment>
<sequence length="347" mass="36857">MTAYPGGKLSNGARWLGIFAVCALMSSCATTKENENAKARTGKDAQQAESQTLIPVLQASADIPKGGGREMVGRPYTIKGKRFVPHVNPSYDRVGLASWYGRDFHGRKTANGEVFDKYHLSAAHPTLPLPSYARVTNVENGSSVIVRINDRGPFHGNRIIDLSKRTAEVLDMKHSGTAKVRVQYVGPAPLDGQDMPFLVASFQDAEGQNPFMLPEGTIASGVMTASLDPESAKPSDNSLVGIQTALVRPVSDSGGGVQASAAATPASEAIFDIMIELPETGPFPGMRPFGLADNEQPLTTLVSAYDGQASDSSSLVFDAILVRNEDLTETSILAAVAEGRIRLGSRP</sequence>
<evidence type="ECO:0000313" key="7">
    <source>
        <dbReference type="Proteomes" id="UP000308530"/>
    </source>
</evidence>
<dbReference type="Pfam" id="PF03330">
    <property type="entry name" value="DPBB_1"/>
    <property type="match status" value="1"/>
</dbReference>
<reference evidence="6 7" key="1">
    <citation type="submission" date="2020-06" db="EMBL/GenBank/DDBJ databases">
        <title>Genome sequence of Rhizobium sp strain ADMK78.</title>
        <authorList>
            <person name="Rahi P."/>
        </authorList>
    </citation>
    <scope>NUCLEOTIDE SEQUENCE [LARGE SCALE GENOMIC DNA]</scope>
    <source>
        <strain evidence="6 7">ADMK78</strain>
    </source>
</reference>
<keyword evidence="7" id="KW-1185">Reference proteome</keyword>
<dbReference type="RefSeq" id="WP_138286031.1">
    <property type="nucleotide sequence ID" value="NZ_CP058350.1"/>
</dbReference>
<evidence type="ECO:0000256" key="1">
    <source>
        <dbReference type="ARBA" id="ARBA00023239"/>
    </source>
</evidence>
<gene>
    <name evidence="3" type="primary">rlpA</name>
    <name evidence="6" type="ORF">FE840_013555</name>
</gene>
<evidence type="ECO:0000259" key="5">
    <source>
        <dbReference type="Pfam" id="PF03330"/>
    </source>
</evidence>
<accession>A0ABX6QPP8</accession>
<dbReference type="InterPro" id="IPR012997">
    <property type="entry name" value="RplA"/>
</dbReference>